<dbReference type="OrthoDB" id="9769590at2"/>
<dbReference type="RefSeq" id="WP_049665219.1">
    <property type="nucleotide sequence ID" value="NZ_LFXJ01000005.1"/>
</dbReference>
<reference evidence="4" key="1">
    <citation type="submission" date="2015-07" db="EMBL/GenBank/DDBJ databases">
        <authorList>
            <person name="Liu B."/>
            <person name="Wang J."/>
            <person name="Zhu Y."/>
            <person name="Liu G."/>
            <person name="Chen Q."/>
            <person name="Lan J."/>
            <person name="Che J."/>
            <person name="Ge C."/>
            <person name="Shi H."/>
            <person name="Pan Z."/>
            <person name="Liu X."/>
        </authorList>
    </citation>
    <scope>NUCLEOTIDE SEQUENCE [LARGE SCALE GENOMIC DNA]</scope>
    <source>
        <strain evidence="4">DSM 23493</strain>
    </source>
</reference>
<feature type="transmembrane region" description="Helical" evidence="2">
    <location>
        <begin position="394"/>
        <end position="413"/>
    </location>
</feature>
<keyword evidence="2" id="KW-0812">Transmembrane</keyword>
<evidence type="ECO:0000256" key="2">
    <source>
        <dbReference type="SAM" id="Phobius"/>
    </source>
</evidence>
<dbReference type="GeneID" id="96598257"/>
<dbReference type="PANTHER" id="PTHR38442:SF1">
    <property type="entry name" value="INNER MEMBRANE PROTEIN"/>
    <property type="match status" value="1"/>
</dbReference>
<keyword evidence="2" id="KW-0472">Membrane</keyword>
<keyword evidence="2" id="KW-1133">Transmembrane helix</keyword>
<gene>
    <name evidence="3" type="ORF">ACZ11_08265</name>
</gene>
<dbReference type="EMBL" id="LFXJ01000005">
    <property type="protein sequence ID" value="KMY32139.1"/>
    <property type="molecule type" value="Genomic_DNA"/>
</dbReference>
<dbReference type="InterPro" id="IPR007383">
    <property type="entry name" value="DUF445"/>
</dbReference>
<keyword evidence="1" id="KW-0175">Coiled coil</keyword>
<comment type="caution">
    <text evidence="3">The sequence shown here is derived from an EMBL/GenBank/DDBJ whole genome shotgun (WGS) entry which is preliminary data.</text>
</comment>
<evidence type="ECO:0000256" key="1">
    <source>
        <dbReference type="SAM" id="Coils"/>
    </source>
</evidence>
<dbReference type="Proteomes" id="UP000037326">
    <property type="component" value="Unassembled WGS sequence"/>
</dbReference>
<name>A0A0K9FC40_9BACI</name>
<organism evidence="3 4">
    <name type="scientific">Lysinibacillus xylanilyticus</name>
    <dbReference type="NCBI Taxonomy" id="582475"/>
    <lineage>
        <taxon>Bacteria</taxon>
        <taxon>Bacillati</taxon>
        <taxon>Bacillota</taxon>
        <taxon>Bacilli</taxon>
        <taxon>Bacillales</taxon>
        <taxon>Bacillaceae</taxon>
        <taxon>Lysinibacillus</taxon>
    </lineage>
</organism>
<dbReference type="AlphaFoldDB" id="A0A0K9FC40"/>
<proteinExistence type="predicted"/>
<feature type="coiled-coil region" evidence="1">
    <location>
        <begin position="272"/>
        <end position="316"/>
    </location>
</feature>
<evidence type="ECO:0000313" key="4">
    <source>
        <dbReference type="Proteomes" id="UP000037326"/>
    </source>
</evidence>
<dbReference type="GO" id="GO:0005886">
    <property type="term" value="C:plasma membrane"/>
    <property type="evidence" value="ECO:0007669"/>
    <property type="project" value="TreeGrafter"/>
</dbReference>
<sequence length="417" mass="48199">MKKGNKSNYLAKISLGVMSAGFLITIPFQETFMGRLLQGGFEAGLVGGLADWFAVTALFRHPMGIPIPHTALLPKNRDRMITALITMLEKDWLTKESIKEKIKQINFTDKLIQIAEIELSSVTLKRRISLILNEIISFVNIEKIAPFIEKELKKYLHTLKVEKILESIITQALNRKLDEKALNYILTEIEKWMSKEETKRKIGIMAKQLLDNIEADGFLKVAISSFRNLITEEKLGNMLQPYMLKSIILLQREDNLYRHLILSRIREELEGLQDKEELMVEINNSKKTLVNNWSPVDQITEILKQLQKKLLLLAEDEEFIDRYVISFIQNYINNIVKIPEKMESIENWMQNQILYYLDKNHSKIGVLVKENLEKLDNETLINMMENNIGKDLQWIRVNGAICGFSIGIILAILKSIV</sequence>
<accession>A0A0K9FC40</accession>
<dbReference type="Pfam" id="PF04286">
    <property type="entry name" value="DUF445"/>
    <property type="match status" value="1"/>
</dbReference>
<dbReference type="PATRIC" id="fig|582475.4.peg.1186"/>
<evidence type="ECO:0008006" key="5">
    <source>
        <dbReference type="Google" id="ProtNLM"/>
    </source>
</evidence>
<feature type="transmembrane region" description="Helical" evidence="2">
    <location>
        <begin position="9"/>
        <end position="28"/>
    </location>
</feature>
<protein>
    <recommendedName>
        <fullName evidence="5">DUF445 domain-containing protein</fullName>
    </recommendedName>
</protein>
<evidence type="ECO:0000313" key="3">
    <source>
        <dbReference type="EMBL" id="KMY32139.1"/>
    </source>
</evidence>
<dbReference type="PANTHER" id="PTHR38442">
    <property type="entry name" value="INNER MEMBRANE PROTEIN-RELATED"/>
    <property type="match status" value="1"/>
</dbReference>